<evidence type="ECO:0000313" key="1">
    <source>
        <dbReference type="EMBL" id="KZM68353.1"/>
    </source>
</evidence>
<dbReference type="EMBL" id="LWGR01000021">
    <property type="protein sequence ID" value="KZM68353.1"/>
    <property type="molecule type" value="Genomic_DNA"/>
</dbReference>
<dbReference type="AlphaFoldDB" id="A0A164HAW2"/>
<name>A0A164HAW2_9NOCA</name>
<evidence type="ECO:0000313" key="2">
    <source>
        <dbReference type="Proteomes" id="UP000076512"/>
    </source>
</evidence>
<dbReference type="Proteomes" id="UP000076512">
    <property type="component" value="Unassembled WGS sequence"/>
</dbReference>
<comment type="caution">
    <text evidence="1">The sequence shown here is derived from an EMBL/GenBank/DDBJ whole genome shotgun (WGS) entry which is preliminary data.</text>
</comment>
<proteinExistence type="predicted"/>
<protein>
    <submittedName>
        <fullName evidence="1">Uncharacterized protein</fullName>
    </submittedName>
</protein>
<dbReference type="RefSeq" id="WP_067579875.1">
    <property type="nucleotide sequence ID" value="NZ_JABMCZ010000002.1"/>
</dbReference>
<gene>
    <name evidence="1" type="ORF">AWN90_10725</name>
</gene>
<dbReference type="STRING" id="455432.AWN90_10725"/>
<keyword evidence="2" id="KW-1185">Reference proteome</keyword>
<reference evidence="1 2" key="1">
    <citation type="submission" date="2016-04" db="EMBL/GenBank/DDBJ databases">
        <authorList>
            <person name="Evans L.H."/>
            <person name="Alamgir A."/>
            <person name="Owens N."/>
            <person name="Weber N.D."/>
            <person name="Virtaneva K."/>
            <person name="Barbian K."/>
            <person name="Babar A."/>
            <person name="Rosenke K."/>
        </authorList>
    </citation>
    <scope>NUCLEOTIDE SEQUENCE [LARGE SCALE GENOMIC DNA]</scope>
    <source>
        <strain evidence="1 2">IFM 0406</strain>
    </source>
</reference>
<sequence>MLTPKMKWDNNAHYDLRRMRGLVRDLEARGRRVAAAAGDGFATTSAQGARRPEGRWRVTVFPATAKAARRNARDNTLVKALNSARGR</sequence>
<accession>A0A164HAW2</accession>
<organism evidence="1 2">
    <name type="scientific">Nocardia terpenica</name>
    <dbReference type="NCBI Taxonomy" id="455432"/>
    <lineage>
        <taxon>Bacteria</taxon>
        <taxon>Bacillati</taxon>
        <taxon>Actinomycetota</taxon>
        <taxon>Actinomycetes</taxon>
        <taxon>Mycobacteriales</taxon>
        <taxon>Nocardiaceae</taxon>
        <taxon>Nocardia</taxon>
    </lineage>
</organism>